<evidence type="ECO:0000313" key="3">
    <source>
        <dbReference type="EMBL" id="KAG2555263.1"/>
    </source>
</evidence>
<dbReference type="Proteomes" id="UP000823388">
    <property type="component" value="Chromosome 9K"/>
</dbReference>
<dbReference type="InterPro" id="IPR032675">
    <property type="entry name" value="LRR_dom_sf"/>
</dbReference>
<sequence length="503" mass="56861">MGMLKLNRLLTMERQRRRRQIEYRNGSIASQAERKGSVCQQDENSLGGQIKGRSEPNLLEDTTMTSRTSLTNRIACVSRAFSRSWRCHPKLEFSEEALGLNGNQYGKIEKARDFTSKVDYILEKHSGIGLKVLKLQIASVYDVKDCCHLDSWLQIAVKPGIEELNLCLPRLKAKYNFPCSLLSNGTGDSLRYLLLSGCNFHPTVELGCLISLTRLQLCMVNITGYEIECLLSNSFALEQLELKHCSDIICLKIPCLQWFSHLEVLDCIRLKVIESKAPNLSSFRFAGRRGVQLLLGETLRVKRLERICSNGAFYARTELPSSMPNLETLAIYSEIEKVNTPMFLSISLCGQSYDYFSLVSFFDASPSLESFFLNVFPGRFPGRMGHVSIFEDSLDLRKMPEHSYNRLKSVNIVNFSSAKSLVELTCHILESTRSLECLTLDTTDGVTRCSSNKSGKCFLMRKDTLVEAHRALLAVQTYIVPKVPSTIKLDVLEPCRRCHVVED</sequence>
<feature type="domain" description="At1g61320/AtMIF1 LRR" evidence="2">
    <location>
        <begin position="121"/>
        <end position="495"/>
    </location>
</feature>
<evidence type="ECO:0000259" key="2">
    <source>
        <dbReference type="Pfam" id="PF23622"/>
    </source>
</evidence>
<feature type="compositionally biased region" description="Polar residues" evidence="1">
    <location>
        <begin position="38"/>
        <end position="47"/>
    </location>
</feature>
<dbReference type="Gene3D" id="3.80.10.10">
    <property type="entry name" value="Ribonuclease Inhibitor"/>
    <property type="match status" value="1"/>
</dbReference>
<dbReference type="EMBL" id="CM029053">
    <property type="protein sequence ID" value="KAG2555263.1"/>
    <property type="molecule type" value="Genomic_DNA"/>
</dbReference>
<protein>
    <recommendedName>
        <fullName evidence="2">At1g61320/AtMIF1 LRR domain-containing protein</fullName>
    </recommendedName>
</protein>
<evidence type="ECO:0000313" key="4">
    <source>
        <dbReference type="Proteomes" id="UP000823388"/>
    </source>
</evidence>
<name>A0A8T0P0N5_PANVG</name>
<proteinExistence type="predicted"/>
<reference evidence="3" key="1">
    <citation type="submission" date="2020-05" db="EMBL/GenBank/DDBJ databases">
        <title>WGS assembly of Panicum virgatum.</title>
        <authorList>
            <person name="Lovell J.T."/>
            <person name="Jenkins J."/>
            <person name="Shu S."/>
            <person name="Juenger T.E."/>
            <person name="Schmutz J."/>
        </authorList>
    </citation>
    <scope>NUCLEOTIDE SEQUENCE</scope>
    <source>
        <strain evidence="3">AP13</strain>
    </source>
</reference>
<dbReference type="InterPro" id="IPR053772">
    <property type="entry name" value="At1g61320/At1g61330-like"/>
</dbReference>
<dbReference type="SUPFAM" id="SSF52047">
    <property type="entry name" value="RNI-like"/>
    <property type="match status" value="1"/>
</dbReference>
<comment type="caution">
    <text evidence="3">The sequence shown here is derived from an EMBL/GenBank/DDBJ whole genome shotgun (WGS) entry which is preliminary data.</text>
</comment>
<dbReference type="AlphaFoldDB" id="A0A8T0P0N5"/>
<dbReference type="Pfam" id="PF23622">
    <property type="entry name" value="LRR_At1g61320_AtMIF1"/>
    <property type="match status" value="1"/>
</dbReference>
<organism evidence="3 4">
    <name type="scientific">Panicum virgatum</name>
    <name type="common">Blackwell switchgrass</name>
    <dbReference type="NCBI Taxonomy" id="38727"/>
    <lineage>
        <taxon>Eukaryota</taxon>
        <taxon>Viridiplantae</taxon>
        <taxon>Streptophyta</taxon>
        <taxon>Embryophyta</taxon>
        <taxon>Tracheophyta</taxon>
        <taxon>Spermatophyta</taxon>
        <taxon>Magnoliopsida</taxon>
        <taxon>Liliopsida</taxon>
        <taxon>Poales</taxon>
        <taxon>Poaceae</taxon>
        <taxon>PACMAD clade</taxon>
        <taxon>Panicoideae</taxon>
        <taxon>Panicodae</taxon>
        <taxon>Paniceae</taxon>
        <taxon>Panicinae</taxon>
        <taxon>Panicum</taxon>
        <taxon>Panicum sect. Hiantes</taxon>
    </lineage>
</organism>
<evidence type="ECO:0000256" key="1">
    <source>
        <dbReference type="SAM" id="MobiDB-lite"/>
    </source>
</evidence>
<dbReference type="InterPro" id="IPR055357">
    <property type="entry name" value="LRR_At1g61320_AtMIF1"/>
</dbReference>
<keyword evidence="4" id="KW-1185">Reference proteome</keyword>
<feature type="region of interest" description="Disordered" evidence="1">
    <location>
        <begin position="32"/>
        <end position="55"/>
    </location>
</feature>
<accession>A0A8T0P0N5</accession>
<gene>
    <name evidence="3" type="ORF">PVAP13_9KG566800</name>
</gene>
<dbReference type="PANTHER" id="PTHR34145">
    <property type="entry name" value="OS02G0105600 PROTEIN"/>
    <property type="match status" value="1"/>
</dbReference>
<dbReference type="PANTHER" id="PTHR34145:SF34">
    <property type="entry name" value="OS05G0571700 PROTEIN"/>
    <property type="match status" value="1"/>
</dbReference>